<keyword evidence="2" id="KW-1185">Reference proteome</keyword>
<evidence type="ECO:0000313" key="1">
    <source>
        <dbReference type="EMBL" id="MSS38326.1"/>
    </source>
</evidence>
<dbReference type="EMBL" id="VUMD01000022">
    <property type="protein sequence ID" value="MSS38326.1"/>
    <property type="molecule type" value="Genomic_DNA"/>
</dbReference>
<dbReference type="RefSeq" id="WP_154473754.1">
    <property type="nucleotide sequence ID" value="NZ_VUMD01000022.1"/>
</dbReference>
<reference evidence="1 2" key="1">
    <citation type="submission" date="2019-08" db="EMBL/GenBank/DDBJ databases">
        <title>In-depth cultivation of the pig gut microbiome towards novel bacterial diversity and tailored functional studies.</title>
        <authorList>
            <person name="Wylensek D."/>
            <person name="Hitch T.C.A."/>
            <person name="Clavel T."/>
        </authorList>
    </citation>
    <scope>NUCLEOTIDE SEQUENCE [LARGE SCALE GENOMIC DNA]</scope>
    <source>
        <strain evidence="1 2">WCA-389-WT-23D1</strain>
    </source>
</reference>
<name>A0A7X2NNU5_9CLOT</name>
<evidence type="ECO:0000313" key="2">
    <source>
        <dbReference type="Proteomes" id="UP000429958"/>
    </source>
</evidence>
<sequence length="230" mass="25746">MKKQQNFYHVTTKDKLEAIQREGLLPKIGSSSLLAGETEAAVYLCSYKGIAYWSIVLDAPVVLKVRLESEQLKKLVKDSSAGQNEYALYERILPECLSISTCPDKTKTMKALCIEMIYNAGALCTQIVNHRRHQAADVKDLCVGARVIVSVLNHLDWTSVSEERIRNALLWSSYGDGSIMDRIEGKGCRLYEGITLYSKEDELKKETKALSACLRSLFGRFADVETGKEV</sequence>
<organism evidence="1 2">
    <name type="scientific">Clostridium porci</name>
    <dbReference type="NCBI Taxonomy" id="2605778"/>
    <lineage>
        <taxon>Bacteria</taxon>
        <taxon>Bacillati</taxon>
        <taxon>Bacillota</taxon>
        <taxon>Clostridia</taxon>
        <taxon>Eubacteriales</taxon>
        <taxon>Clostridiaceae</taxon>
        <taxon>Clostridium</taxon>
    </lineage>
</organism>
<gene>
    <name evidence="1" type="ORF">FYJ39_17755</name>
</gene>
<proteinExistence type="predicted"/>
<dbReference type="Proteomes" id="UP000429958">
    <property type="component" value="Unassembled WGS sequence"/>
</dbReference>
<dbReference type="AlphaFoldDB" id="A0A7X2NNU5"/>
<protein>
    <submittedName>
        <fullName evidence="1">Uncharacterized protein</fullName>
    </submittedName>
</protein>
<accession>A0A7X2NNU5</accession>
<comment type="caution">
    <text evidence="1">The sequence shown here is derived from an EMBL/GenBank/DDBJ whole genome shotgun (WGS) entry which is preliminary data.</text>
</comment>